<dbReference type="SUPFAM" id="SSF48264">
    <property type="entry name" value="Cytochrome P450"/>
    <property type="match status" value="1"/>
</dbReference>
<evidence type="ECO:0000256" key="3">
    <source>
        <dbReference type="ARBA" id="ARBA00023002"/>
    </source>
</evidence>
<protein>
    <submittedName>
        <fullName evidence="8">Cytochrome P450 oxidase CYP76Y19</fullName>
    </submittedName>
</protein>
<dbReference type="Pfam" id="PF00067">
    <property type="entry name" value="p450"/>
    <property type="match status" value="1"/>
</dbReference>
<evidence type="ECO:0000256" key="7">
    <source>
        <dbReference type="SAM" id="Phobius"/>
    </source>
</evidence>
<keyword evidence="7" id="KW-0472">Membrane</keyword>
<dbReference type="CDD" id="cd11073">
    <property type="entry name" value="CYP76-like"/>
    <property type="match status" value="1"/>
</dbReference>
<dbReference type="AlphaFoldDB" id="A0A3G5ANH1"/>
<comment type="cofactor">
    <cofactor evidence="5">
        <name>heme</name>
        <dbReference type="ChEBI" id="CHEBI:30413"/>
    </cofactor>
</comment>
<dbReference type="PRINTS" id="PR00463">
    <property type="entry name" value="EP450I"/>
</dbReference>
<evidence type="ECO:0000313" key="8">
    <source>
        <dbReference type="EMBL" id="AYV88864.1"/>
    </source>
</evidence>
<dbReference type="EMBL" id="MG934228">
    <property type="protein sequence ID" value="AYV88864.1"/>
    <property type="molecule type" value="mRNA"/>
</dbReference>
<keyword evidence="4 5" id="KW-0408">Iron</keyword>
<keyword evidence="3 6" id="KW-0560">Oxidoreductase</keyword>
<dbReference type="InterPro" id="IPR001128">
    <property type="entry name" value="Cyt_P450"/>
</dbReference>
<keyword evidence="7" id="KW-0812">Transmembrane</keyword>
<dbReference type="InterPro" id="IPR002401">
    <property type="entry name" value="Cyt_P450_E_grp-I"/>
</dbReference>
<dbReference type="FunFam" id="1.10.630.10:FF:000007">
    <property type="entry name" value="Cytochrome P450 76C4"/>
    <property type="match status" value="1"/>
</dbReference>
<dbReference type="GO" id="GO:0004497">
    <property type="term" value="F:monooxygenase activity"/>
    <property type="evidence" value="ECO:0007669"/>
    <property type="project" value="UniProtKB-KW"/>
</dbReference>
<keyword evidence="7" id="KW-1133">Transmembrane helix</keyword>
<keyword evidence="5 6" id="KW-0349">Heme</keyword>
<dbReference type="InterPro" id="IPR017972">
    <property type="entry name" value="Cyt_P450_CS"/>
</dbReference>
<dbReference type="PRINTS" id="PR00385">
    <property type="entry name" value="P450"/>
</dbReference>
<dbReference type="PANTHER" id="PTHR47950">
    <property type="entry name" value="CYTOCHROME P450, FAMILY 76, SUBFAMILY C, POLYPEPTIDE 5-RELATED"/>
    <property type="match status" value="1"/>
</dbReference>
<organism evidence="8">
    <name type="scientific">Polygala tenuifolia</name>
    <dbReference type="NCBI Taxonomy" id="355332"/>
    <lineage>
        <taxon>Eukaryota</taxon>
        <taxon>Viridiplantae</taxon>
        <taxon>Streptophyta</taxon>
        <taxon>Embryophyta</taxon>
        <taxon>Tracheophyta</taxon>
        <taxon>Spermatophyta</taxon>
        <taxon>Magnoliopsida</taxon>
        <taxon>eudicotyledons</taxon>
        <taxon>Gunneridae</taxon>
        <taxon>Pentapetalae</taxon>
        <taxon>rosids</taxon>
        <taxon>fabids</taxon>
        <taxon>Fabales</taxon>
        <taxon>Polygalaceae</taxon>
        <taxon>Polygala</taxon>
    </lineage>
</organism>
<keyword evidence="6" id="KW-0503">Monooxygenase</keyword>
<evidence type="ECO:0000256" key="5">
    <source>
        <dbReference type="PIRSR" id="PIRSR602401-1"/>
    </source>
</evidence>
<evidence type="ECO:0000256" key="2">
    <source>
        <dbReference type="ARBA" id="ARBA00022723"/>
    </source>
</evidence>
<dbReference type="PROSITE" id="PS00086">
    <property type="entry name" value="CYTOCHROME_P450"/>
    <property type="match status" value="1"/>
</dbReference>
<proteinExistence type="evidence at transcript level"/>
<feature type="transmembrane region" description="Helical" evidence="7">
    <location>
        <begin position="30"/>
        <end position="48"/>
    </location>
</feature>
<dbReference type="GO" id="GO:0005506">
    <property type="term" value="F:iron ion binding"/>
    <property type="evidence" value="ECO:0007669"/>
    <property type="project" value="InterPro"/>
</dbReference>
<evidence type="ECO:0000256" key="6">
    <source>
        <dbReference type="RuleBase" id="RU000461"/>
    </source>
</evidence>
<reference evidence="8" key="1">
    <citation type="submission" date="2018-02" db="EMBL/GenBank/DDBJ databases">
        <title>Computaional analysis to select cytochrom P450 genes involving in onjisaponin biosynthesis of Polygala tenuifolia.</title>
        <authorList>
            <person name="Kim O.T."/>
            <person name="Jin M.L."/>
        </authorList>
    </citation>
    <scope>NUCLEOTIDE SEQUENCE</scope>
</reference>
<dbReference type="Gene3D" id="1.10.630.10">
    <property type="entry name" value="Cytochrome P450"/>
    <property type="match status" value="1"/>
</dbReference>
<dbReference type="GO" id="GO:0020037">
    <property type="term" value="F:heme binding"/>
    <property type="evidence" value="ECO:0007669"/>
    <property type="project" value="InterPro"/>
</dbReference>
<accession>A0A3G5ANH1</accession>
<name>A0A3G5ANH1_9FABA</name>
<keyword evidence="2 5" id="KW-0479">Metal-binding</keyword>
<dbReference type="GO" id="GO:0016705">
    <property type="term" value="F:oxidoreductase activity, acting on paired donors, with incorporation or reduction of molecular oxygen"/>
    <property type="evidence" value="ECO:0007669"/>
    <property type="project" value="InterPro"/>
</dbReference>
<evidence type="ECO:0000256" key="4">
    <source>
        <dbReference type="ARBA" id="ARBA00023004"/>
    </source>
</evidence>
<comment type="similarity">
    <text evidence="1 6">Belongs to the cytochrome P450 family.</text>
</comment>
<dbReference type="PANTHER" id="PTHR47950:SF44">
    <property type="entry name" value="CYTOCHROME P450, FAMILY 76, SUBFAMILY C, POLYPEPTIDE 5-RELATED"/>
    <property type="match status" value="1"/>
</dbReference>
<evidence type="ECO:0000256" key="1">
    <source>
        <dbReference type="ARBA" id="ARBA00010617"/>
    </source>
</evidence>
<sequence length="519" mass="58534">MHYFLYKAQHAAMNVSPEERTTHLIHTMELHIWLAAIAFFLLVVRPLLNRSRVKNRPPGPTGLPFIGNLFQVGPKPHEAFCSLAKTYGPIMSLRMGSVNVVVASSPNIAQEIFQKNGHNFTDRPVPDSIACQKNMEGSLAWAPIDQLWRNRRRLCGTKMFSGRRLDLLQHARHRVVQKCIQRIREHCAAGTPVNIGLLASDTTLNFMTNTIFSVDVDDLNFESTGKFKDLIVMNLEAGGKPNISDFVPALKRFDLQGSRRKFQLSIDRLGHVFDELISKRSKSRAASTDRNGDFLDVMLDLCEEESSCFNLDNLKPLLVDLFVAGSDTSWISVEWAVAELLRNPETLQKARKEVLEVIGEGGEVKESDVEKLPYIQATVKEALRLHPPTPLLLPYLASNDVAIGGYTVQKGDQVLVNAWSIARDSKYWDKPLLFSPERFLGSAIDYKGRNFEYIPFGAGRRVCPGLPLANRMLYFMLASMLYSFDWKLPDGVSPCDMDMREDFRITLRKAVPLWALPVA</sequence>
<feature type="binding site" description="axial binding residue" evidence="5">
    <location>
        <position position="463"/>
    </location>
    <ligand>
        <name>heme</name>
        <dbReference type="ChEBI" id="CHEBI:30413"/>
    </ligand>
    <ligandPart>
        <name>Fe</name>
        <dbReference type="ChEBI" id="CHEBI:18248"/>
    </ligandPart>
</feature>
<dbReference type="InterPro" id="IPR036396">
    <property type="entry name" value="Cyt_P450_sf"/>
</dbReference>